<name>A0A445KIM6_GLYSO</name>
<keyword evidence="1" id="KW-0472">Membrane</keyword>
<organism evidence="2 3">
    <name type="scientific">Glycine soja</name>
    <name type="common">Wild soybean</name>
    <dbReference type="NCBI Taxonomy" id="3848"/>
    <lineage>
        <taxon>Eukaryota</taxon>
        <taxon>Viridiplantae</taxon>
        <taxon>Streptophyta</taxon>
        <taxon>Embryophyta</taxon>
        <taxon>Tracheophyta</taxon>
        <taxon>Spermatophyta</taxon>
        <taxon>Magnoliopsida</taxon>
        <taxon>eudicotyledons</taxon>
        <taxon>Gunneridae</taxon>
        <taxon>Pentapetalae</taxon>
        <taxon>rosids</taxon>
        <taxon>fabids</taxon>
        <taxon>Fabales</taxon>
        <taxon>Fabaceae</taxon>
        <taxon>Papilionoideae</taxon>
        <taxon>50 kb inversion clade</taxon>
        <taxon>NPAAA clade</taxon>
        <taxon>indigoferoid/millettioid clade</taxon>
        <taxon>Phaseoleae</taxon>
        <taxon>Glycine</taxon>
        <taxon>Glycine subgen. Soja</taxon>
    </lineage>
</organism>
<keyword evidence="1" id="KW-0812">Transmembrane</keyword>
<accession>A0A445KIM6</accession>
<evidence type="ECO:0000313" key="2">
    <source>
        <dbReference type="EMBL" id="RZC10779.1"/>
    </source>
</evidence>
<comment type="caution">
    <text evidence="2">The sequence shown here is derived from an EMBL/GenBank/DDBJ whole genome shotgun (WGS) entry which is preliminary data.</text>
</comment>
<dbReference type="EMBL" id="QZWG01000005">
    <property type="protein sequence ID" value="RZC10779.1"/>
    <property type="molecule type" value="Genomic_DNA"/>
</dbReference>
<protein>
    <submittedName>
        <fullName evidence="2">Uncharacterized protein</fullName>
    </submittedName>
</protein>
<proteinExistence type="predicted"/>
<reference evidence="2 3" key="1">
    <citation type="submission" date="2018-09" db="EMBL/GenBank/DDBJ databases">
        <title>A high-quality reference genome of wild soybean provides a powerful tool to mine soybean genomes.</title>
        <authorList>
            <person name="Xie M."/>
            <person name="Chung C.Y.L."/>
            <person name="Li M.-W."/>
            <person name="Wong F.-L."/>
            <person name="Chan T.-F."/>
            <person name="Lam H.-M."/>
        </authorList>
    </citation>
    <scope>NUCLEOTIDE SEQUENCE [LARGE SCALE GENOMIC DNA]</scope>
    <source>
        <strain evidence="3">cv. W05</strain>
        <tissue evidence="2">Hypocotyl of etiolated seedlings</tissue>
    </source>
</reference>
<evidence type="ECO:0000313" key="3">
    <source>
        <dbReference type="Proteomes" id="UP000289340"/>
    </source>
</evidence>
<keyword evidence="3" id="KW-1185">Reference proteome</keyword>
<sequence>MANRWLRPELSFLGIPLFAAVGVAVGICGLHAVGSQYLHQPRCQVSDSLSLFLCTLVISSCGNF</sequence>
<gene>
    <name evidence="2" type="ORF">D0Y65_011160</name>
</gene>
<dbReference type="Proteomes" id="UP000289340">
    <property type="component" value="Chromosome 5"/>
</dbReference>
<evidence type="ECO:0000256" key="1">
    <source>
        <dbReference type="SAM" id="Phobius"/>
    </source>
</evidence>
<keyword evidence="1" id="KW-1133">Transmembrane helix</keyword>
<feature type="transmembrane region" description="Helical" evidence="1">
    <location>
        <begin position="12"/>
        <end position="33"/>
    </location>
</feature>
<dbReference type="AlphaFoldDB" id="A0A445KIM6"/>